<sequence>MTDVIQTARATIQRGAAHADGQLTLTATELCFAPYNQQFGLGPYRIARNTIDRIEASSAKAAGILPISTDAIRIRLQDGQVYELILANTAQWINALRH</sequence>
<evidence type="ECO:0000313" key="1">
    <source>
        <dbReference type="EMBL" id="QSX32306.1"/>
    </source>
</evidence>
<organism evidence="1 2">
    <name type="scientific">Shewanella avicenniae</name>
    <dbReference type="NCBI Taxonomy" id="2814294"/>
    <lineage>
        <taxon>Bacteria</taxon>
        <taxon>Pseudomonadati</taxon>
        <taxon>Pseudomonadota</taxon>
        <taxon>Gammaproteobacteria</taxon>
        <taxon>Alteromonadales</taxon>
        <taxon>Shewanellaceae</taxon>
        <taxon>Shewanella</taxon>
    </lineage>
</organism>
<dbReference type="EMBL" id="CP071503">
    <property type="protein sequence ID" value="QSX32306.1"/>
    <property type="molecule type" value="Genomic_DNA"/>
</dbReference>
<reference evidence="1 2" key="1">
    <citation type="submission" date="2021-03" db="EMBL/GenBank/DDBJ databases">
        <title>Novel species identification of genus Shewanella.</title>
        <authorList>
            <person name="Liu G."/>
            <person name="Zhang Q."/>
        </authorList>
    </citation>
    <scope>NUCLEOTIDE SEQUENCE [LARGE SCALE GENOMIC DNA]</scope>
    <source>
        <strain evidence="1 2">FJAT-51800</strain>
    </source>
</reference>
<evidence type="ECO:0000313" key="2">
    <source>
        <dbReference type="Proteomes" id="UP000662770"/>
    </source>
</evidence>
<name>A0ABX7QMV1_9GAMM</name>
<keyword evidence="2" id="KW-1185">Reference proteome</keyword>
<gene>
    <name evidence="1" type="ORF">JYB87_11020</name>
</gene>
<dbReference type="Proteomes" id="UP000662770">
    <property type="component" value="Chromosome"/>
</dbReference>
<accession>A0ABX7QMV1</accession>
<proteinExistence type="predicted"/>
<protein>
    <submittedName>
        <fullName evidence="1">Uncharacterized protein</fullName>
    </submittedName>
</protein>
<dbReference type="RefSeq" id="WP_207353551.1">
    <property type="nucleotide sequence ID" value="NZ_CP071503.1"/>
</dbReference>